<feature type="region of interest" description="Disordered" evidence="2">
    <location>
        <begin position="587"/>
        <end position="613"/>
    </location>
</feature>
<dbReference type="PANTHER" id="PTHR15157">
    <property type="entry name" value="UV RADIATION RESISTANCE-ASSOCIATED GENE PROTEIN"/>
    <property type="match status" value="1"/>
</dbReference>
<dbReference type="GO" id="GO:0034272">
    <property type="term" value="C:phosphatidylinositol 3-kinase complex, class III, type II"/>
    <property type="evidence" value="ECO:0007669"/>
    <property type="project" value="InterPro"/>
</dbReference>
<accession>A0A151GM36</accession>
<reference evidence="3 4" key="1">
    <citation type="journal article" date="2016" name="Sci. Rep.">
        <title>Insights into Adaptations to a Near-Obligate Nematode Endoparasitic Lifestyle from the Finished Genome of Drechmeria coniospora.</title>
        <authorList>
            <person name="Zhang L."/>
            <person name="Zhou Z."/>
            <person name="Guo Q."/>
            <person name="Fokkens L."/>
            <person name="Miskei M."/>
            <person name="Pocsi I."/>
            <person name="Zhang W."/>
            <person name="Chen M."/>
            <person name="Wang L."/>
            <person name="Sun Y."/>
            <person name="Donzelli B.G."/>
            <person name="Gibson D.M."/>
            <person name="Nelson D.R."/>
            <person name="Luo J.G."/>
            <person name="Rep M."/>
            <person name="Liu H."/>
            <person name="Yang S."/>
            <person name="Wang J."/>
            <person name="Krasnoff S.B."/>
            <person name="Xu Y."/>
            <person name="Molnar I."/>
            <person name="Lin M."/>
        </authorList>
    </citation>
    <scope>NUCLEOTIDE SEQUENCE [LARGE SCALE GENOMIC DNA]</scope>
    <source>
        <strain evidence="3 4">ARSEF 6962</strain>
    </source>
</reference>
<dbReference type="AlphaFoldDB" id="A0A151GM36"/>
<evidence type="ECO:0000313" key="3">
    <source>
        <dbReference type="EMBL" id="KYK58169.1"/>
    </source>
</evidence>
<evidence type="ECO:0000256" key="1">
    <source>
        <dbReference type="ARBA" id="ARBA00023054"/>
    </source>
</evidence>
<feature type="region of interest" description="Disordered" evidence="2">
    <location>
        <begin position="44"/>
        <end position="96"/>
    </location>
</feature>
<dbReference type="GeneID" id="63717825"/>
<comment type="caution">
    <text evidence="3">The sequence shown here is derived from an EMBL/GenBank/DDBJ whole genome shotgun (WGS) entry which is preliminary data.</text>
</comment>
<dbReference type="Pfam" id="PF17649">
    <property type="entry name" value="VPS38"/>
    <property type="match status" value="1"/>
</dbReference>
<dbReference type="Proteomes" id="UP000076580">
    <property type="component" value="Chromosome 02"/>
</dbReference>
<protein>
    <submittedName>
        <fullName evidence="3">p63 protein</fullName>
    </submittedName>
</protein>
<dbReference type="GO" id="GO:0000323">
    <property type="term" value="C:lytic vacuole"/>
    <property type="evidence" value="ECO:0007669"/>
    <property type="project" value="TreeGrafter"/>
</dbReference>
<feature type="compositionally biased region" description="Basic and acidic residues" evidence="2">
    <location>
        <begin position="71"/>
        <end position="83"/>
    </location>
</feature>
<dbReference type="EMBL" id="LAYC01000002">
    <property type="protein sequence ID" value="KYK58169.1"/>
    <property type="molecule type" value="Genomic_DNA"/>
</dbReference>
<dbReference type="GO" id="GO:0005768">
    <property type="term" value="C:endosome"/>
    <property type="evidence" value="ECO:0007669"/>
    <property type="project" value="TreeGrafter"/>
</dbReference>
<name>A0A151GM36_DRECN</name>
<dbReference type="RefSeq" id="XP_040657521.1">
    <property type="nucleotide sequence ID" value="XM_040802488.1"/>
</dbReference>
<dbReference type="PANTHER" id="PTHR15157:SF5">
    <property type="entry name" value="UV RADIATION RESISTANCE-ASSOCIATED GENE PROTEIN"/>
    <property type="match status" value="1"/>
</dbReference>
<dbReference type="InParanoid" id="A0A151GM36"/>
<proteinExistence type="predicted"/>
<keyword evidence="1" id="KW-0175">Coiled coil</keyword>
<dbReference type="GO" id="GO:0000149">
    <property type="term" value="F:SNARE binding"/>
    <property type="evidence" value="ECO:0007669"/>
    <property type="project" value="TreeGrafter"/>
</dbReference>
<dbReference type="STRING" id="98403.A0A151GM36"/>
<dbReference type="GO" id="GO:0035493">
    <property type="term" value="P:SNARE complex assembly"/>
    <property type="evidence" value="ECO:0007669"/>
    <property type="project" value="TreeGrafter"/>
</dbReference>
<feature type="compositionally biased region" description="Low complexity" evidence="2">
    <location>
        <begin position="44"/>
        <end position="54"/>
    </location>
</feature>
<evidence type="ECO:0000256" key="2">
    <source>
        <dbReference type="SAM" id="MobiDB-lite"/>
    </source>
</evidence>
<dbReference type="InterPro" id="IPR040939">
    <property type="entry name" value="Vps38"/>
</dbReference>
<evidence type="ECO:0000313" key="4">
    <source>
        <dbReference type="Proteomes" id="UP000076580"/>
    </source>
</evidence>
<gene>
    <name evidence="3" type="ORF">DCS_05182</name>
</gene>
<organism evidence="3 4">
    <name type="scientific">Drechmeria coniospora</name>
    <name type="common">Nematophagous fungus</name>
    <name type="synonym">Meria coniospora</name>
    <dbReference type="NCBI Taxonomy" id="98403"/>
    <lineage>
        <taxon>Eukaryota</taxon>
        <taxon>Fungi</taxon>
        <taxon>Dikarya</taxon>
        <taxon>Ascomycota</taxon>
        <taxon>Pezizomycotina</taxon>
        <taxon>Sordariomycetes</taxon>
        <taxon>Hypocreomycetidae</taxon>
        <taxon>Hypocreales</taxon>
        <taxon>Ophiocordycipitaceae</taxon>
        <taxon>Drechmeria</taxon>
    </lineage>
</organism>
<sequence length="641" mass="70925">MSSFSAPPRRPRLVAQNRKLRHLQGLSLRNLCFESLQAADDASLSSLSPLSPNSKLEALPETRSQSSASSPDRHGTTRIDKGRTPTRRRSSLSWSYENPASRQRKLEELIDSSVADVFFSLHVAGDPEPVYVSEVRERSANFDFRFFTLAELDPWASRACVVTIRVWFRRASRDRNRNRHEQEAVWAFLLEQVVDLRELNFIGTLVDRRFPPNALVFHLDDGLYSLDFATRAAEPRQAPASVTSSYNALMKLAHLEAAIRDAVETRQRITEQINAILAESPVDATEAAAEEAALADKYVASQRRTNRLVEKRRDDLRESLRSRRAAIVQGREAQARAEEDIANNTEVLESSRQLAAQAARQIRGQRRRICAELSEIFPLTAIDDAPPLSFRICNLPLPNSTYDAAIARTLGEDALSAALGLAALLVRNLQFYLSHPLLYPLQAHGSRSCVRDDISHVPGNKQARREFPLHLPRGGSTTGQWRFEYAWFLLNKNVETLCASQGLKVVDIRHTLPNLKYLLYVCSAGTDEVPERTKGGVRGLWLGRLNGRLPEVTVSAAVPSTVPSATPAVLSAVPFATLVPADAESSSSAAGSRRASLDDADAPTKTNGRLARWGGRADGGTLLDESFTLRTKGLRENIAGI</sequence>
<keyword evidence="4" id="KW-1185">Reference proteome</keyword>